<protein>
    <submittedName>
        <fullName evidence="1">Uncharacterized protein</fullName>
    </submittedName>
</protein>
<reference evidence="1 2" key="1">
    <citation type="submission" date="2018-02" db="EMBL/GenBank/DDBJ databases">
        <title>The genomes of Aspergillus section Nigri reveals drivers in fungal speciation.</title>
        <authorList>
            <consortium name="DOE Joint Genome Institute"/>
            <person name="Vesth T.C."/>
            <person name="Nybo J."/>
            <person name="Theobald S."/>
            <person name="Brandl J."/>
            <person name="Frisvad J.C."/>
            <person name="Nielsen K.F."/>
            <person name="Lyhne E.K."/>
            <person name="Kogle M.E."/>
            <person name="Kuo A."/>
            <person name="Riley R."/>
            <person name="Clum A."/>
            <person name="Nolan M."/>
            <person name="Lipzen A."/>
            <person name="Salamov A."/>
            <person name="Henrissat B."/>
            <person name="Wiebenga A."/>
            <person name="De vries R.P."/>
            <person name="Grigoriev I.V."/>
            <person name="Mortensen U.H."/>
            <person name="Andersen M.R."/>
            <person name="Baker S.E."/>
        </authorList>
    </citation>
    <scope>NUCLEOTIDE SEQUENCE [LARGE SCALE GENOMIC DNA]</scope>
    <source>
        <strain evidence="1 2">CBS 707.79</strain>
    </source>
</reference>
<dbReference type="VEuPathDB" id="FungiDB:BO71DRAFT_436156"/>
<accession>A0A319D0D5</accession>
<dbReference type="AlphaFoldDB" id="A0A319D0D5"/>
<dbReference type="Proteomes" id="UP000247810">
    <property type="component" value="Unassembled WGS sequence"/>
</dbReference>
<name>A0A319D0D5_9EURO</name>
<dbReference type="EMBL" id="KZ826136">
    <property type="protein sequence ID" value="PYH88027.1"/>
    <property type="molecule type" value="Genomic_DNA"/>
</dbReference>
<keyword evidence="2" id="KW-1185">Reference proteome</keyword>
<evidence type="ECO:0000313" key="2">
    <source>
        <dbReference type="Proteomes" id="UP000247810"/>
    </source>
</evidence>
<evidence type="ECO:0000313" key="1">
    <source>
        <dbReference type="EMBL" id="PYH88027.1"/>
    </source>
</evidence>
<organism evidence="1 2">
    <name type="scientific">Aspergillus ellipticus CBS 707.79</name>
    <dbReference type="NCBI Taxonomy" id="1448320"/>
    <lineage>
        <taxon>Eukaryota</taxon>
        <taxon>Fungi</taxon>
        <taxon>Dikarya</taxon>
        <taxon>Ascomycota</taxon>
        <taxon>Pezizomycotina</taxon>
        <taxon>Eurotiomycetes</taxon>
        <taxon>Eurotiomycetidae</taxon>
        <taxon>Eurotiales</taxon>
        <taxon>Aspergillaceae</taxon>
        <taxon>Aspergillus</taxon>
        <taxon>Aspergillus subgen. Circumdati</taxon>
    </lineage>
</organism>
<sequence length="147" mass="17091">MPNRSDRARIRSRDREWRANRHVSLLATSPSLSALTWFTARLQPPPSRDAGVGLFGKQIAPERGIYASMLVRLISDTRYLEDLDEMHRRSSRRSRDNEYWEKRPALPKTKYVPSAYCYRSTTEQVAADYTDLQECLNEPLDDELAML</sequence>
<proteinExistence type="predicted"/>
<gene>
    <name evidence="1" type="ORF">BO71DRAFT_436156</name>
</gene>